<gene>
    <name evidence="2" type="ORF">QCD61_04965</name>
</gene>
<accession>A0ABY8PGZ5</accession>
<protein>
    <submittedName>
        <fullName evidence="2">STAS-like domain-containing protein</fullName>
    </submittedName>
</protein>
<keyword evidence="3" id="KW-1185">Reference proteome</keyword>
<name>A0ABY8PGZ5_9PSED</name>
<dbReference type="InterPro" id="IPR025474">
    <property type="entry name" value="DUF4325"/>
</dbReference>
<reference evidence="2 3" key="1">
    <citation type="journal article" date="2012" name="Appl. Soil Ecol.">
        <title>Isolation and characterization of new plant growth-promoting bacterial endophytes.</title>
        <authorList>
            <person name="Rashid S."/>
            <person name="Charles T.C."/>
            <person name="Glick B.R."/>
        </authorList>
    </citation>
    <scope>NUCLEOTIDE SEQUENCE [LARGE SCALE GENOMIC DNA]</scope>
    <source>
        <strain evidence="2 3">YsS1</strain>
    </source>
</reference>
<feature type="domain" description="DUF4325" evidence="1">
    <location>
        <begin position="28"/>
        <end position="86"/>
    </location>
</feature>
<evidence type="ECO:0000313" key="2">
    <source>
        <dbReference type="EMBL" id="WGO94436.1"/>
    </source>
</evidence>
<sequence length="108" mass="12283">MTTPFRIKVAEVFSDMPYGRDHKDGDDNGERFRKEIVLPALAEHDLIIIDLNGTMGCGSSFGDEAFAGLVIHEGISKEEVQRRISYEYKYKSVINNIKKYIDEAKPRS</sequence>
<evidence type="ECO:0000313" key="3">
    <source>
        <dbReference type="Proteomes" id="UP001227386"/>
    </source>
</evidence>
<proteinExistence type="predicted"/>
<dbReference type="Proteomes" id="UP001227386">
    <property type="component" value="Chromosome"/>
</dbReference>
<dbReference type="RefSeq" id="WP_280944720.1">
    <property type="nucleotide sequence ID" value="NZ_CP123771.1"/>
</dbReference>
<dbReference type="EMBL" id="CP123771">
    <property type="protein sequence ID" value="WGO94436.1"/>
    <property type="molecule type" value="Genomic_DNA"/>
</dbReference>
<evidence type="ECO:0000259" key="1">
    <source>
        <dbReference type="Pfam" id="PF14213"/>
    </source>
</evidence>
<dbReference type="Pfam" id="PF14213">
    <property type="entry name" value="DUF4325"/>
    <property type="match status" value="1"/>
</dbReference>
<organism evidence="2 3">
    <name type="scientific">Pseudomonas viciae</name>
    <dbReference type="NCBI Taxonomy" id="2505979"/>
    <lineage>
        <taxon>Bacteria</taxon>
        <taxon>Pseudomonadati</taxon>
        <taxon>Pseudomonadota</taxon>
        <taxon>Gammaproteobacteria</taxon>
        <taxon>Pseudomonadales</taxon>
        <taxon>Pseudomonadaceae</taxon>
        <taxon>Pseudomonas</taxon>
    </lineage>
</organism>